<evidence type="ECO:0000256" key="4">
    <source>
        <dbReference type="ARBA" id="ARBA00022695"/>
    </source>
</evidence>
<comment type="cofactor">
    <cofactor evidence="9">
        <name>Mg(2+)</name>
        <dbReference type="ChEBI" id="CHEBI:18420"/>
    </cofactor>
    <text evidence="9">Binds 2 Mg(2+) per subunit.</text>
</comment>
<feature type="binding site" evidence="9">
    <location>
        <position position="400"/>
    </location>
    <ligand>
        <name>Mg(2+)</name>
        <dbReference type="ChEBI" id="CHEBI:18420"/>
        <label>2</label>
    </ligand>
</feature>
<keyword evidence="4" id="KW-0548">Nucleotidyltransferase</keyword>
<evidence type="ECO:0000256" key="7">
    <source>
        <dbReference type="ARBA" id="ARBA00030248"/>
    </source>
</evidence>
<dbReference type="EC" id="2.7.7.48" evidence="1"/>
<reference evidence="11" key="1">
    <citation type="submission" date="2019-05" db="EMBL/GenBank/DDBJ databases">
        <title>Metatranscriptomic reconstruction reveals RNA viruses with the potential to shape carbon cycling in soil.</title>
        <authorList>
            <person name="Starr E.P."/>
            <person name="Nuccio E."/>
            <person name="Pett-Ridge J."/>
            <person name="Banfield J.F."/>
            <person name="Firestone M.K."/>
        </authorList>
    </citation>
    <scope>NUCLEOTIDE SEQUENCE</scope>
    <source>
        <strain evidence="11">H2_Bulk_Litter_12_scaffold_624</strain>
    </source>
</reference>
<keyword evidence="9" id="KW-0479">Metal-binding</keyword>
<protein>
    <recommendedName>
        <fullName evidence="1">RNA-directed RNA polymerase</fullName>
        <ecNumber evidence="1">2.7.7.48</ecNumber>
    </recommendedName>
    <alternativeName>
        <fullName evidence="7">RNA replicase beta chain</fullName>
    </alternativeName>
</protein>
<dbReference type="GO" id="GO:0000166">
    <property type="term" value="F:nucleotide binding"/>
    <property type="evidence" value="ECO:0007669"/>
    <property type="project" value="UniProtKB-KW"/>
</dbReference>
<evidence type="ECO:0000256" key="1">
    <source>
        <dbReference type="ARBA" id="ARBA00012494"/>
    </source>
</evidence>
<dbReference type="InterPro" id="IPR007096">
    <property type="entry name" value="RNA-dir_Rpol_cat_phage"/>
</dbReference>
<evidence type="ECO:0000256" key="3">
    <source>
        <dbReference type="ARBA" id="ARBA00022679"/>
    </source>
</evidence>
<evidence type="ECO:0000256" key="9">
    <source>
        <dbReference type="PIRSR" id="PIRSR605093-1"/>
    </source>
</evidence>
<proteinExistence type="predicted"/>
<sequence>MRAPTVEESQHWSRVVPSKRNAKKALLGELNTTLSSFRARPELLDSVATDFYVAINTPVSLSCEILLRYGEREQLARKTVDPRHYKTSFSFRNDYQAVAFLKKAPVKIAGVDPEAAAREKFLEAEEACRLTNIRIRNFISSPERVTGPVRRVISTAMGKIDGVLGQVNSREWLHACRFGPGAFNHPRVKGLTSLYDKLQVRPSVSHDMRQVGAYLVTSAPQWARSITDSEVAGFWPLINEKDLDVIPGNRVAFVPKTAVTHRAIAIEPLLNVYAQLGLGTMIRRRLQRVGIDLDDQTPNQRAAFKGSCDDSLATIDLSSASDTVARELVRLLLPEGWFSVLDLTRSKVGFYQDKWIRYEKFSSMGNGYTFELESLIFWALSVGVCTELQIGTDEVLVYGDDIVVPKPAYDLLEEVLTFCGFSLNKAKSFKEGPFRESCGKDYFNGSNVRPFFQKEIPHEIQDLFRLANGLRMLASRWSHPYGCDQRLRSPWSTVVRAIPRSVVRCLRVPAHADDSAGLKSNWDESQDSPFVISNKDGWEGVSGLRYQSCPVEGPQPSNMLGAVASLLYRLGDGGKFQRQLMGHIPKGWEASWLKTLGDSVSASPRQERGCTYRLRNGAFYGPWTDLGPWV</sequence>
<keyword evidence="2 11" id="KW-0696">RNA-directed RNA polymerase</keyword>
<evidence type="ECO:0000256" key="5">
    <source>
        <dbReference type="ARBA" id="ARBA00022741"/>
    </source>
</evidence>
<feature type="domain" description="RdRp catalytic" evidence="10">
    <location>
        <begin position="301"/>
        <end position="432"/>
    </location>
</feature>
<dbReference type="SUPFAM" id="SSF56672">
    <property type="entry name" value="DNA/RNA polymerases"/>
    <property type="match status" value="1"/>
</dbReference>
<dbReference type="PROSITE" id="PS50522">
    <property type="entry name" value="RDRP_PHAGE"/>
    <property type="match status" value="1"/>
</dbReference>
<dbReference type="Pfam" id="PF03431">
    <property type="entry name" value="RNA_replicase_B"/>
    <property type="match status" value="1"/>
</dbReference>
<gene>
    <name evidence="11" type="ORF">H2BulkLitter12624_000001</name>
</gene>
<accession>A0A514D5K4</accession>
<evidence type="ECO:0000256" key="6">
    <source>
        <dbReference type="ARBA" id="ARBA00022953"/>
    </source>
</evidence>
<keyword evidence="6" id="KW-0693">Viral RNA replication</keyword>
<keyword evidence="5" id="KW-0547">Nucleotide-binding</keyword>
<keyword evidence="3" id="KW-0808">Transferase</keyword>
<dbReference type="InterPro" id="IPR005093">
    <property type="entry name" value="RNArep_beta"/>
</dbReference>
<keyword evidence="9" id="KW-0460">Magnesium</keyword>
<evidence type="ECO:0000256" key="2">
    <source>
        <dbReference type="ARBA" id="ARBA00022484"/>
    </source>
</evidence>
<comment type="catalytic activity">
    <reaction evidence="8">
        <text>RNA(n) + a ribonucleoside 5'-triphosphate = RNA(n+1) + diphosphate</text>
        <dbReference type="Rhea" id="RHEA:21248"/>
        <dbReference type="Rhea" id="RHEA-COMP:14527"/>
        <dbReference type="Rhea" id="RHEA-COMP:17342"/>
        <dbReference type="ChEBI" id="CHEBI:33019"/>
        <dbReference type="ChEBI" id="CHEBI:61557"/>
        <dbReference type="ChEBI" id="CHEBI:140395"/>
        <dbReference type="EC" id="2.7.7.48"/>
    </reaction>
</comment>
<feature type="binding site" evidence="9">
    <location>
        <position position="316"/>
    </location>
    <ligand>
        <name>Mg(2+)</name>
        <dbReference type="ChEBI" id="CHEBI:18420"/>
        <label>2</label>
    </ligand>
</feature>
<dbReference type="GO" id="GO:0039694">
    <property type="term" value="P:viral RNA genome replication"/>
    <property type="evidence" value="ECO:0007669"/>
    <property type="project" value="InterPro"/>
</dbReference>
<organism evidence="11">
    <name type="scientific">Leviviridae sp</name>
    <dbReference type="NCBI Taxonomy" id="2027243"/>
    <lineage>
        <taxon>Viruses</taxon>
        <taxon>Riboviria</taxon>
        <taxon>Orthornavirae</taxon>
        <taxon>Lenarviricota</taxon>
        <taxon>Leviviricetes</taxon>
        <taxon>Norzivirales</taxon>
        <taxon>Fiersviridae</taxon>
    </lineage>
</organism>
<feature type="binding site" evidence="9">
    <location>
        <position position="401"/>
    </location>
    <ligand>
        <name>Mg(2+)</name>
        <dbReference type="ChEBI" id="CHEBI:18420"/>
        <label>2</label>
    </ligand>
</feature>
<evidence type="ECO:0000259" key="10">
    <source>
        <dbReference type="PROSITE" id="PS50522"/>
    </source>
</evidence>
<evidence type="ECO:0000256" key="8">
    <source>
        <dbReference type="ARBA" id="ARBA00048744"/>
    </source>
</evidence>
<dbReference type="InterPro" id="IPR043502">
    <property type="entry name" value="DNA/RNA_pol_sf"/>
</dbReference>
<evidence type="ECO:0000313" key="11">
    <source>
        <dbReference type="EMBL" id="QDH88857.1"/>
    </source>
</evidence>
<dbReference type="GO" id="GO:0046872">
    <property type="term" value="F:metal ion binding"/>
    <property type="evidence" value="ECO:0007669"/>
    <property type="project" value="UniProtKB-KW"/>
</dbReference>
<dbReference type="GO" id="GO:0003968">
    <property type="term" value="F:RNA-directed RNA polymerase activity"/>
    <property type="evidence" value="ECO:0007669"/>
    <property type="project" value="UniProtKB-KW"/>
</dbReference>
<dbReference type="EMBL" id="MN034434">
    <property type="protein sequence ID" value="QDH88857.1"/>
    <property type="molecule type" value="Genomic_RNA"/>
</dbReference>
<name>A0A514D5K4_9VIRU</name>